<reference evidence="3" key="1">
    <citation type="submission" date="2021-01" db="EMBL/GenBank/DDBJ databases">
        <title>Whole genome shotgun sequence of Actinoplanes siamensis NBRC 109076.</title>
        <authorList>
            <person name="Komaki H."/>
            <person name="Tamura T."/>
        </authorList>
    </citation>
    <scope>NUCLEOTIDE SEQUENCE</scope>
    <source>
        <strain evidence="3">NBRC 109076</strain>
    </source>
</reference>
<keyword evidence="2" id="KW-0812">Transmembrane</keyword>
<feature type="transmembrane region" description="Helical" evidence="2">
    <location>
        <begin position="78"/>
        <end position="98"/>
    </location>
</feature>
<evidence type="ECO:0008006" key="5">
    <source>
        <dbReference type="Google" id="ProtNLM"/>
    </source>
</evidence>
<dbReference type="InterPro" id="IPR021235">
    <property type="entry name" value="DUF2637"/>
</dbReference>
<sequence>MKLSRKNRTPVADKPPTGSPDGHSLTEQFAIEYAKSAVPNMLKAIDSVKRYNRATLIGALITSYLHQAHYLAGKGAGLFAYLPPAIFDTAMVSMLIVVRTPGIVKDAKRWAMAVFIGAALLSATVNFAAPGDLGMRIVFALVVVLVIGVELVAGRIRPDFTAIDKQAADLMTAVNKIKANNPTATPEPAHTNTTTAPAPATGLTPVSAEQPAASQPVPEAPAHLLPTARFSIVQHEQTTGQPITADELALRLNITPAVAASLIATIRATNPTTARINGNTPTLTGGAR</sequence>
<dbReference type="EMBL" id="BOMW01000020">
    <property type="protein sequence ID" value="GIF04695.1"/>
    <property type="molecule type" value="Genomic_DNA"/>
</dbReference>
<feature type="compositionally biased region" description="Low complexity" evidence="1">
    <location>
        <begin position="180"/>
        <end position="205"/>
    </location>
</feature>
<dbReference type="AlphaFoldDB" id="A0A919N5E2"/>
<evidence type="ECO:0000313" key="3">
    <source>
        <dbReference type="EMBL" id="GIF04695.1"/>
    </source>
</evidence>
<feature type="transmembrane region" description="Helical" evidence="2">
    <location>
        <begin position="51"/>
        <end position="72"/>
    </location>
</feature>
<feature type="region of interest" description="Disordered" evidence="1">
    <location>
        <begin position="180"/>
        <end position="210"/>
    </location>
</feature>
<evidence type="ECO:0000313" key="4">
    <source>
        <dbReference type="Proteomes" id="UP000629619"/>
    </source>
</evidence>
<name>A0A919N5E2_9ACTN</name>
<evidence type="ECO:0000256" key="1">
    <source>
        <dbReference type="SAM" id="MobiDB-lite"/>
    </source>
</evidence>
<proteinExistence type="predicted"/>
<dbReference type="RefSeq" id="WP_203678637.1">
    <property type="nucleotide sequence ID" value="NZ_BOMW01000020.1"/>
</dbReference>
<accession>A0A919N5E2</accession>
<dbReference type="Proteomes" id="UP000629619">
    <property type="component" value="Unassembled WGS sequence"/>
</dbReference>
<comment type="caution">
    <text evidence="3">The sequence shown here is derived from an EMBL/GenBank/DDBJ whole genome shotgun (WGS) entry which is preliminary data.</text>
</comment>
<evidence type="ECO:0000256" key="2">
    <source>
        <dbReference type="SAM" id="Phobius"/>
    </source>
</evidence>
<keyword evidence="4" id="KW-1185">Reference proteome</keyword>
<feature type="transmembrane region" description="Helical" evidence="2">
    <location>
        <begin position="110"/>
        <end position="129"/>
    </location>
</feature>
<keyword evidence="2" id="KW-0472">Membrane</keyword>
<feature type="transmembrane region" description="Helical" evidence="2">
    <location>
        <begin position="135"/>
        <end position="153"/>
    </location>
</feature>
<organism evidence="3 4">
    <name type="scientific">Actinoplanes siamensis</name>
    <dbReference type="NCBI Taxonomy" id="1223317"/>
    <lineage>
        <taxon>Bacteria</taxon>
        <taxon>Bacillati</taxon>
        <taxon>Actinomycetota</taxon>
        <taxon>Actinomycetes</taxon>
        <taxon>Micromonosporales</taxon>
        <taxon>Micromonosporaceae</taxon>
        <taxon>Actinoplanes</taxon>
    </lineage>
</organism>
<protein>
    <recommendedName>
        <fullName evidence="5">DUF2637 domain-containing protein</fullName>
    </recommendedName>
</protein>
<feature type="region of interest" description="Disordered" evidence="1">
    <location>
        <begin position="1"/>
        <end position="23"/>
    </location>
</feature>
<keyword evidence="2" id="KW-1133">Transmembrane helix</keyword>
<gene>
    <name evidence="3" type="ORF">Asi03nite_22330</name>
</gene>
<dbReference type="Pfam" id="PF10935">
    <property type="entry name" value="DUF2637"/>
    <property type="match status" value="1"/>
</dbReference>